<evidence type="ECO:0000256" key="1">
    <source>
        <dbReference type="ARBA" id="ARBA00004196"/>
    </source>
</evidence>
<name>A0A5C5XC65_9PLAN</name>
<dbReference type="NCBIfam" id="TIGR01730">
    <property type="entry name" value="RND_mfp"/>
    <property type="match status" value="1"/>
</dbReference>
<dbReference type="Gene3D" id="2.40.420.20">
    <property type="match status" value="1"/>
</dbReference>
<dbReference type="AlphaFoldDB" id="A0A5C5XC65"/>
<dbReference type="InterPro" id="IPR058625">
    <property type="entry name" value="MdtA-like_BSH"/>
</dbReference>
<dbReference type="Pfam" id="PF25967">
    <property type="entry name" value="RND-MFP_C"/>
    <property type="match status" value="1"/>
</dbReference>
<keyword evidence="5" id="KW-0732">Signal</keyword>
<dbReference type="RefSeq" id="WP_146502719.1">
    <property type="nucleotide sequence ID" value="NZ_SJPG01000001.1"/>
</dbReference>
<dbReference type="InterPro" id="IPR058792">
    <property type="entry name" value="Beta-barrel_RND_2"/>
</dbReference>
<feature type="domain" description="Multidrug resistance protein MdtA-like C-terminal permuted SH3" evidence="8">
    <location>
        <begin position="374"/>
        <end position="426"/>
    </location>
</feature>
<dbReference type="PANTHER" id="PTHR30469:SF37">
    <property type="entry name" value="RAGD PROTEIN"/>
    <property type="match status" value="1"/>
</dbReference>
<dbReference type="SUPFAM" id="SSF111369">
    <property type="entry name" value="HlyD-like secretion proteins"/>
    <property type="match status" value="2"/>
</dbReference>
<evidence type="ECO:0000256" key="2">
    <source>
        <dbReference type="ARBA" id="ARBA00009477"/>
    </source>
</evidence>
<evidence type="ECO:0000313" key="9">
    <source>
        <dbReference type="EMBL" id="TWT60626.1"/>
    </source>
</evidence>
<evidence type="ECO:0000256" key="3">
    <source>
        <dbReference type="ARBA" id="ARBA00022448"/>
    </source>
</evidence>
<dbReference type="InterPro" id="IPR006143">
    <property type="entry name" value="RND_pump_MFP"/>
</dbReference>
<comment type="caution">
    <text evidence="9">The sequence shown here is derived from an EMBL/GenBank/DDBJ whole genome shotgun (WGS) entry which is preliminary data.</text>
</comment>
<proteinExistence type="inferred from homology"/>
<evidence type="ECO:0000313" key="10">
    <source>
        <dbReference type="Proteomes" id="UP000316095"/>
    </source>
</evidence>
<feature type="chain" id="PRO_5022772500" evidence="5">
    <location>
        <begin position="22"/>
        <end position="444"/>
    </location>
</feature>
<evidence type="ECO:0000256" key="5">
    <source>
        <dbReference type="SAM" id="SignalP"/>
    </source>
</evidence>
<dbReference type="Gene3D" id="2.40.50.100">
    <property type="match status" value="2"/>
</dbReference>
<evidence type="ECO:0000259" key="8">
    <source>
        <dbReference type="Pfam" id="PF25967"/>
    </source>
</evidence>
<evidence type="ECO:0000256" key="4">
    <source>
        <dbReference type="SAM" id="Coils"/>
    </source>
</evidence>
<comment type="subcellular location">
    <subcellularLocation>
        <location evidence="1">Cell envelope</location>
    </subcellularLocation>
</comment>
<dbReference type="EMBL" id="SJPG01000001">
    <property type="protein sequence ID" value="TWT60626.1"/>
    <property type="molecule type" value="Genomic_DNA"/>
</dbReference>
<comment type="similarity">
    <text evidence="2">Belongs to the membrane fusion protein (MFP) (TC 8.A.1) family.</text>
</comment>
<dbReference type="Pfam" id="PF25917">
    <property type="entry name" value="BSH_RND"/>
    <property type="match status" value="1"/>
</dbReference>
<gene>
    <name evidence="9" type="primary">bepF</name>
    <name evidence="9" type="ORF">Pan54_13400</name>
</gene>
<feature type="domain" description="CusB-like beta-barrel" evidence="7">
    <location>
        <begin position="291"/>
        <end position="364"/>
    </location>
</feature>
<evidence type="ECO:0000259" key="7">
    <source>
        <dbReference type="Pfam" id="PF25954"/>
    </source>
</evidence>
<protein>
    <submittedName>
        <fullName evidence="9">Efflux pump periplasmic linker BepF</fullName>
    </submittedName>
</protein>
<evidence type="ECO:0000259" key="6">
    <source>
        <dbReference type="Pfam" id="PF25917"/>
    </source>
</evidence>
<sequence length="444" mass="48521" precursor="true">MFELHRRLFHCVLMLQFCLLAGYGCTASPSVSLDEEPAKAISVKTVAVIQEDVPQTTFQPATVHAYYRAEIRAKISGYVKELKVDIGDVVQAGKTLAIIDVPEMEKQRLIHQARITRNESEEDRASAGVQLAQANVQSAEAKLEQAKSEMSRADAALAAIEAEFSRTQDLVERQSLESRMLDEVRKKRDSERANKQAMQSAIISAEADINVARAKTTSAQADLKAAQAETEIARKQLEELDVLLAYSNLKAPFAGVVTQRTVDPGDLVREGNEVGQGKPLFVISQVEKLRVQIPIPEGDAAFASRGDTVTLTFPSFSGEKPIELSLTRVSGDLDPSTRTMLVEAELENQEGKYLPGMFGQASISLNTKVAANMLPARAIRFDESGQAYVYVVDDNQQVTVTNITTGIDNGNFIEVQSGLDAGQVVIDAHLKRFKTGQKVELIAN</sequence>
<dbReference type="PANTHER" id="PTHR30469">
    <property type="entry name" value="MULTIDRUG RESISTANCE PROTEIN MDTA"/>
    <property type="match status" value="1"/>
</dbReference>
<dbReference type="GO" id="GO:1990281">
    <property type="term" value="C:efflux pump complex"/>
    <property type="evidence" value="ECO:0007669"/>
    <property type="project" value="TreeGrafter"/>
</dbReference>
<dbReference type="GO" id="GO:0015562">
    <property type="term" value="F:efflux transmembrane transporter activity"/>
    <property type="evidence" value="ECO:0007669"/>
    <property type="project" value="TreeGrafter"/>
</dbReference>
<dbReference type="Gene3D" id="1.10.287.470">
    <property type="entry name" value="Helix hairpin bin"/>
    <property type="match status" value="2"/>
</dbReference>
<keyword evidence="10" id="KW-1185">Reference proteome</keyword>
<keyword evidence="4" id="KW-0175">Coiled coil</keyword>
<accession>A0A5C5XC65</accession>
<feature type="signal peptide" evidence="5">
    <location>
        <begin position="1"/>
        <end position="21"/>
    </location>
</feature>
<organism evidence="9 10">
    <name type="scientific">Rubinisphaera italica</name>
    <dbReference type="NCBI Taxonomy" id="2527969"/>
    <lineage>
        <taxon>Bacteria</taxon>
        <taxon>Pseudomonadati</taxon>
        <taxon>Planctomycetota</taxon>
        <taxon>Planctomycetia</taxon>
        <taxon>Planctomycetales</taxon>
        <taxon>Planctomycetaceae</taxon>
        <taxon>Rubinisphaera</taxon>
    </lineage>
</organism>
<feature type="domain" description="Multidrug resistance protein MdtA-like barrel-sandwich hybrid" evidence="6">
    <location>
        <begin position="69"/>
        <end position="273"/>
    </location>
</feature>
<keyword evidence="3" id="KW-0813">Transport</keyword>
<dbReference type="PROSITE" id="PS51257">
    <property type="entry name" value="PROKAR_LIPOPROTEIN"/>
    <property type="match status" value="1"/>
</dbReference>
<dbReference type="OrthoDB" id="9806939at2"/>
<dbReference type="InterPro" id="IPR058627">
    <property type="entry name" value="MdtA-like_C"/>
</dbReference>
<dbReference type="Pfam" id="PF25954">
    <property type="entry name" value="Beta-barrel_RND_2"/>
    <property type="match status" value="1"/>
</dbReference>
<dbReference type="Proteomes" id="UP000316095">
    <property type="component" value="Unassembled WGS sequence"/>
</dbReference>
<feature type="coiled-coil region" evidence="4">
    <location>
        <begin position="129"/>
        <end position="243"/>
    </location>
</feature>
<reference evidence="9 10" key="1">
    <citation type="submission" date="2019-02" db="EMBL/GenBank/DDBJ databases">
        <title>Deep-cultivation of Planctomycetes and their phenomic and genomic characterization uncovers novel biology.</title>
        <authorList>
            <person name="Wiegand S."/>
            <person name="Jogler M."/>
            <person name="Boedeker C."/>
            <person name="Pinto D."/>
            <person name="Vollmers J."/>
            <person name="Rivas-Marin E."/>
            <person name="Kohn T."/>
            <person name="Peeters S.H."/>
            <person name="Heuer A."/>
            <person name="Rast P."/>
            <person name="Oberbeckmann S."/>
            <person name="Bunk B."/>
            <person name="Jeske O."/>
            <person name="Meyerdierks A."/>
            <person name="Storesund J.E."/>
            <person name="Kallscheuer N."/>
            <person name="Luecker S."/>
            <person name="Lage O.M."/>
            <person name="Pohl T."/>
            <person name="Merkel B.J."/>
            <person name="Hornburger P."/>
            <person name="Mueller R.-W."/>
            <person name="Bruemmer F."/>
            <person name="Labrenz M."/>
            <person name="Spormann A.M."/>
            <person name="Op Den Camp H."/>
            <person name="Overmann J."/>
            <person name="Amann R."/>
            <person name="Jetten M.S.M."/>
            <person name="Mascher T."/>
            <person name="Medema M.H."/>
            <person name="Devos D.P."/>
            <person name="Kaster A.-K."/>
            <person name="Ovreas L."/>
            <person name="Rohde M."/>
            <person name="Galperin M.Y."/>
            <person name="Jogler C."/>
        </authorList>
    </citation>
    <scope>NUCLEOTIDE SEQUENCE [LARGE SCALE GENOMIC DNA]</scope>
    <source>
        <strain evidence="9 10">Pan54</strain>
    </source>
</reference>
<dbReference type="Gene3D" id="2.40.30.170">
    <property type="match status" value="1"/>
</dbReference>